<dbReference type="Proteomes" id="UP001151760">
    <property type="component" value="Unassembled WGS sequence"/>
</dbReference>
<gene>
    <name evidence="1" type="ORF">Tco_0907716</name>
</gene>
<comment type="caution">
    <text evidence="1">The sequence shown here is derived from an EMBL/GenBank/DDBJ whole genome shotgun (WGS) entry which is preliminary data.</text>
</comment>
<reference evidence="1" key="1">
    <citation type="journal article" date="2022" name="Int. J. Mol. Sci.">
        <title>Draft Genome of Tanacetum Coccineum: Genomic Comparison of Closely Related Tanacetum-Family Plants.</title>
        <authorList>
            <person name="Yamashiro T."/>
            <person name="Shiraishi A."/>
            <person name="Nakayama K."/>
            <person name="Satake H."/>
        </authorList>
    </citation>
    <scope>NUCLEOTIDE SEQUENCE</scope>
</reference>
<protein>
    <submittedName>
        <fullName evidence="1">Uncharacterized protein</fullName>
    </submittedName>
</protein>
<accession>A0ABQ5CK25</accession>
<name>A0ABQ5CK25_9ASTR</name>
<organism evidence="1 2">
    <name type="scientific">Tanacetum coccineum</name>
    <dbReference type="NCBI Taxonomy" id="301880"/>
    <lineage>
        <taxon>Eukaryota</taxon>
        <taxon>Viridiplantae</taxon>
        <taxon>Streptophyta</taxon>
        <taxon>Embryophyta</taxon>
        <taxon>Tracheophyta</taxon>
        <taxon>Spermatophyta</taxon>
        <taxon>Magnoliopsida</taxon>
        <taxon>eudicotyledons</taxon>
        <taxon>Gunneridae</taxon>
        <taxon>Pentapetalae</taxon>
        <taxon>asterids</taxon>
        <taxon>campanulids</taxon>
        <taxon>Asterales</taxon>
        <taxon>Asteraceae</taxon>
        <taxon>Asteroideae</taxon>
        <taxon>Anthemideae</taxon>
        <taxon>Anthemidinae</taxon>
        <taxon>Tanacetum</taxon>
    </lineage>
</organism>
<evidence type="ECO:0000313" key="2">
    <source>
        <dbReference type="Proteomes" id="UP001151760"/>
    </source>
</evidence>
<evidence type="ECO:0000313" key="1">
    <source>
        <dbReference type="EMBL" id="GJT27441.1"/>
    </source>
</evidence>
<dbReference type="EMBL" id="BQNB010014377">
    <property type="protein sequence ID" value="GJT27441.1"/>
    <property type="molecule type" value="Genomic_DNA"/>
</dbReference>
<proteinExistence type="predicted"/>
<keyword evidence="2" id="KW-1185">Reference proteome</keyword>
<reference evidence="1" key="2">
    <citation type="submission" date="2022-01" db="EMBL/GenBank/DDBJ databases">
        <authorList>
            <person name="Yamashiro T."/>
            <person name="Shiraishi A."/>
            <person name="Satake H."/>
            <person name="Nakayama K."/>
        </authorList>
    </citation>
    <scope>NUCLEOTIDE SEQUENCE</scope>
</reference>
<sequence>MVAIPLHSKHFRWLEIVSKEASKKKSKAGFALGFSSRKLAHLVLSLQRSTRCKSNTSAIYRASSELLVIKLTLARGISAMMLSDFAGEVWEQNKVRAGFGIGGRKVIQVGVVKSEGLKLS</sequence>